<evidence type="ECO:0000313" key="2">
    <source>
        <dbReference type="EMBL" id="SVD11306.1"/>
    </source>
</evidence>
<keyword evidence="1" id="KW-0812">Transmembrane</keyword>
<proteinExistence type="predicted"/>
<sequence length="87" mass="9482">MSDTLTEPLGLQRFRKSPRSLFPFLALVDFCAIGTLFLMFSTRFIFTPGLNLKLPLGEGIVTEGVSAMGVLTVLSGEGVDKLLFEGR</sequence>
<feature type="non-terminal residue" evidence="2">
    <location>
        <position position="87"/>
    </location>
</feature>
<organism evidence="2">
    <name type="scientific">marine metagenome</name>
    <dbReference type="NCBI Taxonomy" id="408172"/>
    <lineage>
        <taxon>unclassified sequences</taxon>
        <taxon>metagenomes</taxon>
        <taxon>ecological metagenomes</taxon>
    </lineage>
</organism>
<dbReference type="AlphaFoldDB" id="A0A382SN92"/>
<keyword evidence="1" id="KW-1133">Transmembrane helix</keyword>
<keyword evidence="1" id="KW-0472">Membrane</keyword>
<accession>A0A382SN92</accession>
<gene>
    <name evidence="2" type="ORF">METZ01_LOCUS364160</name>
</gene>
<name>A0A382SN92_9ZZZZ</name>
<reference evidence="2" key="1">
    <citation type="submission" date="2018-05" db="EMBL/GenBank/DDBJ databases">
        <authorList>
            <person name="Lanie J.A."/>
            <person name="Ng W.-L."/>
            <person name="Kazmierczak K.M."/>
            <person name="Andrzejewski T.M."/>
            <person name="Davidsen T.M."/>
            <person name="Wayne K.J."/>
            <person name="Tettelin H."/>
            <person name="Glass J.I."/>
            <person name="Rusch D."/>
            <person name="Podicherti R."/>
            <person name="Tsui H.-C.T."/>
            <person name="Winkler M.E."/>
        </authorList>
    </citation>
    <scope>NUCLEOTIDE SEQUENCE</scope>
</reference>
<evidence type="ECO:0000256" key="1">
    <source>
        <dbReference type="SAM" id="Phobius"/>
    </source>
</evidence>
<protein>
    <submittedName>
        <fullName evidence="2">Uncharacterized protein</fullName>
    </submittedName>
</protein>
<feature type="transmembrane region" description="Helical" evidence="1">
    <location>
        <begin position="21"/>
        <end position="46"/>
    </location>
</feature>
<dbReference type="EMBL" id="UINC01130312">
    <property type="protein sequence ID" value="SVD11306.1"/>
    <property type="molecule type" value="Genomic_DNA"/>
</dbReference>